<dbReference type="Gene3D" id="3.30.50.10">
    <property type="entry name" value="Erythroid Transcription Factor GATA-1, subunit A"/>
    <property type="match status" value="1"/>
</dbReference>
<feature type="compositionally biased region" description="Low complexity" evidence="2">
    <location>
        <begin position="45"/>
        <end position="58"/>
    </location>
</feature>
<feature type="region of interest" description="Disordered" evidence="2">
    <location>
        <begin position="284"/>
        <end position="329"/>
    </location>
</feature>
<dbReference type="AlphaFoldDB" id="A0AAJ0HXR9"/>
<feature type="domain" description="GATA-type" evidence="3">
    <location>
        <begin position="352"/>
        <end position="385"/>
    </location>
</feature>
<proteinExistence type="predicted"/>
<dbReference type="GO" id="GO:0006355">
    <property type="term" value="P:regulation of DNA-templated transcription"/>
    <property type="evidence" value="ECO:0007669"/>
    <property type="project" value="InterPro"/>
</dbReference>
<dbReference type="PROSITE" id="PS50114">
    <property type="entry name" value="GATA_ZN_FINGER_2"/>
    <property type="match status" value="1"/>
</dbReference>
<evidence type="ECO:0000256" key="1">
    <source>
        <dbReference type="PROSITE-ProRule" id="PRU00094"/>
    </source>
</evidence>
<gene>
    <name evidence="4" type="ORF">B0T25DRAFT_70298</name>
</gene>
<evidence type="ECO:0000256" key="2">
    <source>
        <dbReference type="SAM" id="MobiDB-lite"/>
    </source>
</evidence>
<dbReference type="InterPro" id="IPR000679">
    <property type="entry name" value="Znf_GATA"/>
</dbReference>
<feature type="compositionally biased region" description="Polar residues" evidence="2">
    <location>
        <begin position="59"/>
        <end position="71"/>
    </location>
</feature>
<dbReference type="PROSITE" id="PS00344">
    <property type="entry name" value="GATA_ZN_FINGER_1"/>
    <property type="match status" value="1"/>
</dbReference>
<dbReference type="SUPFAM" id="SSF57716">
    <property type="entry name" value="Glucocorticoid receptor-like (DNA-binding domain)"/>
    <property type="match status" value="1"/>
</dbReference>
<dbReference type="Proteomes" id="UP001275084">
    <property type="component" value="Unassembled WGS sequence"/>
</dbReference>
<dbReference type="InterPro" id="IPR013088">
    <property type="entry name" value="Znf_NHR/GATA"/>
</dbReference>
<reference evidence="4" key="2">
    <citation type="submission" date="2023-06" db="EMBL/GenBank/DDBJ databases">
        <authorList>
            <consortium name="Lawrence Berkeley National Laboratory"/>
            <person name="Haridas S."/>
            <person name="Hensen N."/>
            <person name="Bonometti L."/>
            <person name="Westerberg I."/>
            <person name="Brannstrom I.O."/>
            <person name="Guillou S."/>
            <person name="Cros-Aarteil S."/>
            <person name="Calhoun S."/>
            <person name="Kuo A."/>
            <person name="Mondo S."/>
            <person name="Pangilinan J."/>
            <person name="Riley R."/>
            <person name="Labutti K."/>
            <person name="Andreopoulos B."/>
            <person name="Lipzen A."/>
            <person name="Chen C."/>
            <person name="Yanf M."/>
            <person name="Daum C."/>
            <person name="Ng V."/>
            <person name="Clum A."/>
            <person name="Steindorff A."/>
            <person name="Ohm R."/>
            <person name="Martin F."/>
            <person name="Silar P."/>
            <person name="Natvig D."/>
            <person name="Lalanne C."/>
            <person name="Gautier V."/>
            <person name="Ament-Velasquez S.L."/>
            <person name="Kruys A."/>
            <person name="Hutchinson M.I."/>
            <person name="Powell A.J."/>
            <person name="Barry K."/>
            <person name="Miller A.N."/>
            <person name="Grigoriev I.V."/>
            <person name="Debuchy R."/>
            <person name="Gladieux P."/>
            <person name="Thoren M.H."/>
            <person name="Johannesson H."/>
        </authorList>
    </citation>
    <scope>NUCLEOTIDE SEQUENCE</scope>
    <source>
        <strain evidence="4">CBS 955.72</strain>
    </source>
</reference>
<sequence length="403" mass="42496">MYGICAVGPPTRMPETFVSAYRTRLPSFHEFTESLASPPTPPPSAATSSNSLTASSTPDHTCTGTQPSIATLVNPAPPSQPANGMPAGTPVELPRVVTPSPTTWSPPEKPSRWPEPQHTVAAPLVYSWVLPPDLQNTTPAGGDRQYRPPSLAPAVSDVALPLSWGYIEALCSVRLPPLSVLEPPSQQTNPAGRQLNAAAYSLYDFSKRFKEHCQPQPILAPEGGATISAQLPSRQMVSQMAGNAAIIKKKLEEVAHIVKRVAEMQREDEEEAAAAAAAAAAATAGVKTEGERRQSAASMTPTAKAGSEGGAMSEDGEQGGGEAKVKGRACRVSKVRTRSRGVPNAKKMIPARNAAGRCHECGDTVSTEWRTGPDGKGTLCNRCGLQFSKASKENAWRQHGVVG</sequence>
<evidence type="ECO:0000313" key="4">
    <source>
        <dbReference type="EMBL" id="KAK3364647.1"/>
    </source>
</evidence>
<feature type="region of interest" description="Disordered" evidence="2">
    <location>
        <begin position="32"/>
        <end position="87"/>
    </location>
</feature>
<dbReference type="Pfam" id="PF00320">
    <property type="entry name" value="GATA"/>
    <property type="match status" value="1"/>
</dbReference>
<accession>A0AAJ0HXR9</accession>
<keyword evidence="1" id="KW-0862">Zinc</keyword>
<protein>
    <recommendedName>
        <fullName evidence="3">GATA-type domain-containing protein</fullName>
    </recommendedName>
</protein>
<keyword evidence="1" id="KW-0479">Metal-binding</keyword>
<dbReference type="GO" id="GO:0008270">
    <property type="term" value="F:zinc ion binding"/>
    <property type="evidence" value="ECO:0007669"/>
    <property type="project" value="UniProtKB-KW"/>
</dbReference>
<reference evidence="4" key="1">
    <citation type="journal article" date="2023" name="Mol. Phylogenet. Evol.">
        <title>Genome-scale phylogeny and comparative genomics of the fungal order Sordariales.</title>
        <authorList>
            <person name="Hensen N."/>
            <person name="Bonometti L."/>
            <person name="Westerberg I."/>
            <person name="Brannstrom I.O."/>
            <person name="Guillou S."/>
            <person name="Cros-Aarteil S."/>
            <person name="Calhoun S."/>
            <person name="Haridas S."/>
            <person name="Kuo A."/>
            <person name="Mondo S."/>
            <person name="Pangilinan J."/>
            <person name="Riley R."/>
            <person name="LaButti K."/>
            <person name="Andreopoulos B."/>
            <person name="Lipzen A."/>
            <person name="Chen C."/>
            <person name="Yan M."/>
            <person name="Daum C."/>
            <person name="Ng V."/>
            <person name="Clum A."/>
            <person name="Steindorff A."/>
            <person name="Ohm R.A."/>
            <person name="Martin F."/>
            <person name="Silar P."/>
            <person name="Natvig D.O."/>
            <person name="Lalanne C."/>
            <person name="Gautier V."/>
            <person name="Ament-Velasquez S.L."/>
            <person name="Kruys A."/>
            <person name="Hutchinson M.I."/>
            <person name="Powell A.J."/>
            <person name="Barry K."/>
            <person name="Miller A.N."/>
            <person name="Grigoriev I.V."/>
            <person name="Debuchy R."/>
            <person name="Gladieux P."/>
            <person name="Hiltunen Thoren M."/>
            <person name="Johannesson H."/>
        </authorList>
    </citation>
    <scope>NUCLEOTIDE SEQUENCE</scope>
    <source>
        <strain evidence="4">CBS 955.72</strain>
    </source>
</reference>
<name>A0AAJ0HXR9_9PEZI</name>
<dbReference type="CDD" id="cd00202">
    <property type="entry name" value="ZnF_GATA"/>
    <property type="match status" value="1"/>
</dbReference>
<keyword evidence="5" id="KW-1185">Reference proteome</keyword>
<evidence type="ECO:0000313" key="5">
    <source>
        <dbReference type="Proteomes" id="UP001275084"/>
    </source>
</evidence>
<dbReference type="EMBL" id="JAUIQD010000001">
    <property type="protein sequence ID" value="KAK3364647.1"/>
    <property type="molecule type" value="Genomic_DNA"/>
</dbReference>
<dbReference type="SMART" id="SM00401">
    <property type="entry name" value="ZnF_GATA"/>
    <property type="match status" value="1"/>
</dbReference>
<keyword evidence="1" id="KW-0863">Zinc-finger</keyword>
<organism evidence="4 5">
    <name type="scientific">Lasiosphaeria hispida</name>
    <dbReference type="NCBI Taxonomy" id="260671"/>
    <lineage>
        <taxon>Eukaryota</taxon>
        <taxon>Fungi</taxon>
        <taxon>Dikarya</taxon>
        <taxon>Ascomycota</taxon>
        <taxon>Pezizomycotina</taxon>
        <taxon>Sordariomycetes</taxon>
        <taxon>Sordariomycetidae</taxon>
        <taxon>Sordariales</taxon>
        <taxon>Lasiosphaeriaceae</taxon>
        <taxon>Lasiosphaeria</taxon>
    </lineage>
</organism>
<evidence type="ECO:0000259" key="3">
    <source>
        <dbReference type="PROSITE" id="PS50114"/>
    </source>
</evidence>
<comment type="caution">
    <text evidence="4">The sequence shown here is derived from an EMBL/GenBank/DDBJ whole genome shotgun (WGS) entry which is preliminary data.</text>
</comment>
<dbReference type="GO" id="GO:0043565">
    <property type="term" value="F:sequence-specific DNA binding"/>
    <property type="evidence" value="ECO:0007669"/>
    <property type="project" value="InterPro"/>
</dbReference>